<dbReference type="STRING" id="1408189.CLAC_03470"/>
<dbReference type="InterPro" id="IPR008258">
    <property type="entry name" value="Transglycosylase_SLT_dom_1"/>
</dbReference>
<feature type="compositionally biased region" description="Basic and acidic residues" evidence="2">
    <location>
        <begin position="1232"/>
        <end position="1247"/>
    </location>
</feature>
<feature type="region of interest" description="Disordered" evidence="2">
    <location>
        <begin position="1504"/>
        <end position="1532"/>
    </location>
</feature>
<keyword evidence="6" id="KW-1185">Reference proteome</keyword>
<name>A0A0K2H403_9CORY</name>
<dbReference type="PANTHER" id="PTHR37813:SF1">
    <property type="entry name" value="FELS-2 PROPHAGE PROTEIN"/>
    <property type="match status" value="1"/>
</dbReference>
<dbReference type="Gene3D" id="1.10.530.10">
    <property type="match status" value="1"/>
</dbReference>
<feature type="domain" description="Phage tail tape measure protein" evidence="4">
    <location>
        <begin position="82"/>
        <end position="283"/>
    </location>
</feature>
<feature type="region of interest" description="Disordered" evidence="2">
    <location>
        <begin position="1216"/>
        <end position="1260"/>
    </location>
</feature>
<evidence type="ECO:0000313" key="6">
    <source>
        <dbReference type="Proteomes" id="UP000058446"/>
    </source>
</evidence>
<dbReference type="Proteomes" id="UP000058446">
    <property type="component" value="Chromosome"/>
</dbReference>
<dbReference type="PATRIC" id="fig|1408189.4.peg.694"/>
<feature type="region of interest" description="Disordered" evidence="2">
    <location>
        <begin position="887"/>
        <end position="923"/>
    </location>
</feature>
<dbReference type="PANTHER" id="PTHR37813">
    <property type="entry name" value="FELS-2 PROPHAGE PROTEIN"/>
    <property type="match status" value="1"/>
</dbReference>
<organism evidence="5 6">
    <name type="scientific">Corynebacterium lactis RW2-5</name>
    <dbReference type="NCBI Taxonomy" id="1408189"/>
    <lineage>
        <taxon>Bacteria</taxon>
        <taxon>Bacillati</taxon>
        <taxon>Actinomycetota</taxon>
        <taxon>Actinomycetes</taxon>
        <taxon>Mycobacteriales</taxon>
        <taxon>Corynebacteriaceae</taxon>
        <taxon>Corynebacterium</taxon>
    </lineage>
</organism>
<proteinExistence type="predicted"/>
<protein>
    <submittedName>
        <fullName evidence="5">Uncharacterized protein</fullName>
    </submittedName>
</protein>
<dbReference type="RefSeq" id="WP_053411698.1">
    <property type="nucleotide sequence ID" value="NZ_CP006841.1"/>
</dbReference>
<feature type="region of interest" description="Disordered" evidence="2">
    <location>
        <begin position="553"/>
        <end position="575"/>
    </location>
</feature>
<gene>
    <name evidence="5" type="ORF">CLAC_03470</name>
</gene>
<feature type="domain" description="Transglycosylase SLT" evidence="3">
    <location>
        <begin position="1517"/>
        <end position="1592"/>
    </location>
</feature>
<accession>A0A0K2H403</accession>
<evidence type="ECO:0000259" key="3">
    <source>
        <dbReference type="Pfam" id="PF01464"/>
    </source>
</evidence>
<evidence type="ECO:0000256" key="2">
    <source>
        <dbReference type="SAM" id="MobiDB-lite"/>
    </source>
</evidence>
<dbReference type="Pfam" id="PF01464">
    <property type="entry name" value="SLT"/>
    <property type="match status" value="1"/>
</dbReference>
<evidence type="ECO:0000256" key="1">
    <source>
        <dbReference type="ARBA" id="ARBA00022612"/>
    </source>
</evidence>
<feature type="compositionally biased region" description="Basic and acidic residues" evidence="2">
    <location>
        <begin position="553"/>
        <end position="572"/>
    </location>
</feature>
<keyword evidence="1" id="KW-1188">Viral release from host cell</keyword>
<reference evidence="5 6" key="1">
    <citation type="submission" date="2013-10" db="EMBL/GenBank/DDBJ databases">
        <title>Complete genome sequence of Corynebacterium lactis DSM 45799(T), isolated from raw cow milk.</title>
        <authorList>
            <person name="Ruckert C."/>
            <person name="Albersmeier A."/>
            <person name="Lipski A."/>
            <person name="Kalinowski J."/>
        </authorList>
    </citation>
    <scope>NUCLEOTIDE SEQUENCE [LARGE SCALE GENOMIC DNA]</scope>
    <source>
        <strain evidence="5 6">RW2-5</strain>
    </source>
</reference>
<evidence type="ECO:0000259" key="4">
    <source>
        <dbReference type="Pfam" id="PF10145"/>
    </source>
</evidence>
<evidence type="ECO:0000313" key="5">
    <source>
        <dbReference type="EMBL" id="ALA68451.1"/>
    </source>
</evidence>
<dbReference type="KEGG" id="clw:CLAC_03470"/>
<dbReference type="NCBIfam" id="TIGR01760">
    <property type="entry name" value="tape_meas_TP901"/>
    <property type="match status" value="1"/>
</dbReference>
<dbReference type="InterPro" id="IPR010090">
    <property type="entry name" value="Phage_tape_meas"/>
</dbReference>
<dbReference type="Pfam" id="PF10145">
    <property type="entry name" value="PhageMin_Tail"/>
    <property type="match status" value="1"/>
</dbReference>
<feature type="compositionally biased region" description="Basic and acidic residues" evidence="2">
    <location>
        <begin position="1083"/>
        <end position="1097"/>
    </location>
</feature>
<dbReference type="EMBL" id="CP006841">
    <property type="protein sequence ID" value="ALA68451.1"/>
    <property type="molecule type" value="Genomic_DNA"/>
</dbReference>
<sequence>MAGGKIDILVEPDLKGFEGKLESGLGGALGTAGKIGAALGVAIGGAEMSRQIIQVGMDFESQMNTMSAVSQATGTQLDAVAAKARELGSDTSLTATSASDAAAAMTELAKGGFTVEQSMEAAKGTLQLAAAAQIDAAEAATIQSQALQSFSLGAEDAARVSDILAGAANASSAEIGGIAQGLQQAGAVANQFGVDIDDTSTALAMFANAGIQGSDAGTLLKSALLALTDQGKPAQAAMEELGLSVYDMQGNFVGLPSLFEQLAEAQKSMTPEAYQAATATLFGSDAMRLAGIAAEQGRDGFETLRDAVTRSGQAAEVAAAQTEGLPGAMERLQNTAEEVGLAVYDALSDKLVAGADLATTALEAIGPALATGLGAALDVVGGAASALDGLEGAAIGVAGALALSSFTDFPGRMNAGTGALRGFGEQMKVQKSLAKAAGVELTSVGAAMATMEARVPTIHRMSEAYRKTGAQARAMGTLTLAASTQVDGMHRNLLLAKGSAQKFGGVLGGSVAGGLSLAKSGVTGIINALGGPWGLAIAGAGLAIGHLIQKHQEAKQAEEEHKAAQEALRESLDQTTGAITAQTRELVLKAAQESDAIDTARELGISQETLADAMTGVEGAQQKVNAAIDVGSRKALESSKAWETSGRNLRGMGITAEDVSEAIFGTGQASQDAMDKIMSKGPAAVDAFNKVASGVKDADEKFKGLRDQVNRTSDDLDKIEAEAQKDRLAALRDSTEKTKTAMELLGDSIISIPDDKSIKVESDAVNEETRAKLEELGAKVTNLPNGEVLVEFSNHLEIVSLLDSLGIKIANFKGNIEITNNSPEVEAQLEQLGLKVTDYEGHVVIDSNDEEVKQRLIELGLMAEAGVHGDLTITDNVQDVLSRKDGLTAPTKSEHTVSDNTDDVQKRKDGLKSPTDSKHDVKDNVADVNAKKETLKRPTSSQHTIYVRQVEYANSAGGTRPLPLSMQWQGGYWPGPAYALGDRHDGYRLPLTGLGTEIRDGFLALDGAGIPTARLDAGEWIINGASSATFDELLFAINNNTPRARAALAAFEELPGYAEGRDPKKRSNRKSSDPDIEASDESTDTKDEQSGVDRAFEELNPTQGGPYVYGGTLPTGADCSGYVGLWQSVLEDRNPRTTRLGTTVSLLAGQWPNLQPGTDGVFIVATNPEHMVAQLDGVNIESGGSGMQIGDGATSPYNLPNATLYYLPDEYIKGGTGSGKSKRGRSSSSKPKKTDAETERERLDKMAAESQPHLARSNVQIPPDPIVTAAMTPANDPDGVKELTKGGAWTERFGLAHNASAEDKLVEYLLWAYGQDNEPDYELARAFTEANDPTGVRSMIEAGVWTGRFGDHYRAGKDSQLVKAVLAARRNGGYFTIKLNMLEDELGDKPRSASELAGKVAKVAAEGAVSDLMQVLGQDDEFGPVVEVGLLAGKQAFTQSQGVDASGRIVIEDTTAKSSPTRQGISEAQAEEIQPAGASVYDPGRGTEQWSGLIDKALSITGNPSGWKQPMVEQGDIESHGDPSAVGPSSPEGAPAGVWQVKPGTFQAFRDPGLVDDVHDVLANGVAALNYVNSRYEKLPWPTAAGYQAGGRVTAARSGGRGPDDKIPAWLAEGEYVVSAPAARQNQAVLELINGGAEIAHLAADTVVQNGTRLATLGVDAMAGAGAIGSLGIPGIGGALAPSAESVMDIGGKAVEALSEVATQVSNRVIDTVANSATEFLVGDAQSQRREYQANMVRDAALESRAQAMREQMEQSVAAQRPVNVNANGYDRRDLAAGIRQARYEERWESGF</sequence>
<dbReference type="SUPFAM" id="SSF53955">
    <property type="entry name" value="Lysozyme-like"/>
    <property type="match status" value="1"/>
</dbReference>
<feature type="region of interest" description="Disordered" evidence="2">
    <location>
        <begin position="1058"/>
        <end position="1107"/>
    </location>
</feature>
<dbReference type="InterPro" id="IPR023346">
    <property type="entry name" value="Lysozyme-like_dom_sf"/>
</dbReference>